<reference evidence="1 2" key="1">
    <citation type="journal article" date="2018" name="Mycol. Prog.">
        <title>Coniella lustricola, a new species from submerged detritus.</title>
        <authorList>
            <person name="Raudabaugh D.B."/>
            <person name="Iturriaga T."/>
            <person name="Carver A."/>
            <person name="Mondo S."/>
            <person name="Pangilinan J."/>
            <person name="Lipzen A."/>
            <person name="He G."/>
            <person name="Amirebrahimi M."/>
            <person name="Grigoriev I.V."/>
            <person name="Miller A.N."/>
        </authorList>
    </citation>
    <scope>NUCLEOTIDE SEQUENCE [LARGE SCALE GENOMIC DNA]</scope>
    <source>
        <strain evidence="1 2">B22-T-1</strain>
    </source>
</reference>
<keyword evidence="2" id="KW-1185">Reference proteome</keyword>
<protein>
    <submittedName>
        <fullName evidence="1">Uncharacterized protein</fullName>
    </submittedName>
</protein>
<dbReference type="Proteomes" id="UP000241462">
    <property type="component" value="Unassembled WGS sequence"/>
</dbReference>
<proteinExistence type="predicted"/>
<dbReference type="InParanoid" id="A0A2T3A6J8"/>
<organism evidence="1 2">
    <name type="scientific">Coniella lustricola</name>
    <dbReference type="NCBI Taxonomy" id="2025994"/>
    <lineage>
        <taxon>Eukaryota</taxon>
        <taxon>Fungi</taxon>
        <taxon>Dikarya</taxon>
        <taxon>Ascomycota</taxon>
        <taxon>Pezizomycotina</taxon>
        <taxon>Sordariomycetes</taxon>
        <taxon>Sordariomycetidae</taxon>
        <taxon>Diaporthales</taxon>
        <taxon>Schizoparmaceae</taxon>
        <taxon>Coniella</taxon>
    </lineage>
</organism>
<dbReference type="EMBL" id="KZ678453">
    <property type="protein sequence ID" value="PSR83834.1"/>
    <property type="molecule type" value="Genomic_DNA"/>
</dbReference>
<dbReference type="AlphaFoldDB" id="A0A2T3A6J8"/>
<evidence type="ECO:0000313" key="1">
    <source>
        <dbReference type="EMBL" id="PSR83834.1"/>
    </source>
</evidence>
<evidence type="ECO:0000313" key="2">
    <source>
        <dbReference type="Proteomes" id="UP000241462"/>
    </source>
</evidence>
<gene>
    <name evidence="1" type="ORF">BD289DRAFT_276301</name>
</gene>
<sequence>MLGLPHRQRHLASCLISLAWPLASRYLARGTCRAGHPRLLRRPPSSSDCRWLDSVSRHDSRSKTDGPMLRCIWQSIFERPWVGTCARRLDPTVPRFDVAQSIRVD</sequence>
<name>A0A2T3A6J8_9PEZI</name>
<accession>A0A2T3A6J8</accession>